<gene>
    <name evidence="3" type="ORF">LWI28_028067</name>
</gene>
<keyword evidence="2" id="KW-0677">Repeat</keyword>
<organism evidence="3 4">
    <name type="scientific">Acer negundo</name>
    <name type="common">Box elder</name>
    <dbReference type="NCBI Taxonomy" id="4023"/>
    <lineage>
        <taxon>Eukaryota</taxon>
        <taxon>Viridiplantae</taxon>
        <taxon>Streptophyta</taxon>
        <taxon>Embryophyta</taxon>
        <taxon>Tracheophyta</taxon>
        <taxon>Spermatophyta</taxon>
        <taxon>Magnoliopsida</taxon>
        <taxon>eudicotyledons</taxon>
        <taxon>Gunneridae</taxon>
        <taxon>Pentapetalae</taxon>
        <taxon>rosids</taxon>
        <taxon>malvids</taxon>
        <taxon>Sapindales</taxon>
        <taxon>Sapindaceae</taxon>
        <taxon>Hippocastanoideae</taxon>
        <taxon>Acereae</taxon>
        <taxon>Acer</taxon>
    </lineage>
</organism>
<dbReference type="AlphaFoldDB" id="A0AAD5P4Z5"/>
<evidence type="ECO:0000313" key="3">
    <source>
        <dbReference type="EMBL" id="KAI9199131.1"/>
    </source>
</evidence>
<evidence type="ECO:0000256" key="2">
    <source>
        <dbReference type="ARBA" id="ARBA00022737"/>
    </source>
</evidence>
<proteinExistence type="inferred from homology"/>
<evidence type="ECO:0000313" key="4">
    <source>
        <dbReference type="Proteomes" id="UP001064489"/>
    </source>
</evidence>
<comment type="similarity">
    <text evidence="1">Belongs to the PPR family. P subfamily.</text>
</comment>
<dbReference type="PANTHER" id="PTHR47941">
    <property type="entry name" value="PENTATRICOPEPTIDE REPEAT-CONTAINING PROTEIN 3, MITOCHONDRIAL"/>
    <property type="match status" value="1"/>
</dbReference>
<name>A0AAD5P4Z5_ACENE</name>
<evidence type="ECO:0000256" key="1">
    <source>
        <dbReference type="ARBA" id="ARBA00007626"/>
    </source>
</evidence>
<sequence length="155" mass="17220">MTFGTLLAGFYKEEKYKDVGKVLKMMGKYRIKPGLNILNIRIQSLCGDYETALKVCNDSMEMGWVSNFSTMKLLVNGLAGVSKVKEAKELVGLMKAKFTKDVDILEEISNATMKLLVNGLAGISKVKEAKELVGLMKVKFTKDVDMWDEIEAGLP</sequence>
<keyword evidence="4" id="KW-1185">Reference proteome</keyword>
<reference evidence="3 4" key="1">
    <citation type="journal article" date="2022" name="Plant J.">
        <title>Strategies of tolerance reflected in two North American maple genomes.</title>
        <authorList>
            <person name="McEvoy S.L."/>
            <person name="Sezen U.U."/>
            <person name="Trouern-Trend A."/>
            <person name="McMahon S.M."/>
            <person name="Schaberg P.G."/>
            <person name="Yang J."/>
            <person name="Wegrzyn J.L."/>
            <person name="Swenson N.G."/>
        </authorList>
    </citation>
    <scope>NUCLEOTIDE SEQUENCE [LARGE SCALE GENOMIC DNA]</scope>
    <source>
        <strain evidence="3">91603</strain>
    </source>
</reference>
<dbReference type="Gene3D" id="1.25.40.10">
    <property type="entry name" value="Tetratricopeptide repeat domain"/>
    <property type="match status" value="1"/>
</dbReference>
<comment type="caution">
    <text evidence="3">The sequence shown here is derived from an EMBL/GenBank/DDBJ whole genome shotgun (WGS) entry which is preliminary data.</text>
</comment>
<dbReference type="Proteomes" id="UP001064489">
    <property type="component" value="Chromosome 13"/>
</dbReference>
<dbReference type="Pfam" id="PF01535">
    <property type="entry name" value="PPR"/>
    <property type="match status" value="1"/>
</dbReference>
<dbReference type="InterPro" id="IPR011990">
    <property type="entry name" value="TPR-like_helical_dom_sf"/>
</dbReference>
<accession>A0AAD5P4Z5</accession>
<evidence type="ECO:0008006" key="5">
    <source>
        <dbReference type="Google" id="ProtNLM"/>
    </source>
</evidence>
<dbReference type="InterPro" id="IPR002885">
    <property type="entry name" value="PPR_rpt"/>
</dbReference>
<dbReference type="EMBL" id="JAJSOW010000002">
    <property type="protein sequence ID" value="KAI9199131.1"/>
    <property type="molecule type" value="Genomic_DNA"/>
</dbReference>
<protein>
    <recommendedName>
        <fullName evidence="5">Pentatricopeptide repeat-containing protein</fullName>
    </recommendedName>
</protein>